<reference evidence="2" key="1">
    <citation type="submission" date="2016-07" db="EMBL/GenBank/DDBJ databases">
        <authorList>
            <person name="Bretaudeau A."/>
        </authorList>
    </citation>
    <scope>NUCLEOTIDE SEQUENCE</scope>
    <source>
        <strain evidence="2">Rice</strain>
        <tissue evidence="2">Whole body</tissue>
    </source>
</reference>
<sequence>MYIRRDTRRHAGRATTAPQRAGELASWRARDLASGDAKLPSNTKLGHLNVWVNTYIVQFAISSTVQLAG</sequence>
<proteinExistence type="predicted"/>
<feature type="compositionally biased region" description="Basic residues" evidence="1">
    <location>
        <begin position="1"/>
        <end position="12"/>
    </location>
</feature>
<gene>
    <name evidence="2" type="ORF">SFRICE_023931</name>
</gene>
<feature type="region of interest" description="Disordered" evidence="1">
    <location>
        <begin position="1"/>
        <end position="22"/>
    </location>
</feature>
<organism evidence="2">
    <name type="scientific">Spodoptera frugiperda</name>
    <name type="common">Fall armyworm</name>
    <dbReference type="NCBI Taxonomy" id="7108"/>
    <lineage>
        <taxon>Eukaryota</taxon>
        <taxon>Metazoa</taxon>
        <taxon>Ecdysozoa</taxon>
        <taxon>Arthropoda</taxon>
        <taxon>Hexapoda</taxon>
        <taxon>Insecta</taxon>
        <taxon>Pterygota</taxon>
        <taxon>Neoptera</taxon>
        <taxon>Endopterygota</taxon>
        <taxon>Lepidoptera</taxon>
        <taxon>Glossata</taxon>
        <taxon>Ditrysia</taxon>
        <taxon>Noctuoidea</taxon>
        <taxon>Noctuidae</taxon>
        <taxon>Amphipyrinae</taxon>
        <taxon>Spodoptera</taxon>
    </lineage>
</organism>
<name>A0A2H1VUV4_SPOFR</name>
<evidence type="ECO:0000313" key="2">
    <source>
        <dbReference type="EMBL" id="SOQ44603.1"/>
    </source>
</evidence>
<evidence type="ECO:0000256" key="1">
    <source>
        <dbReference type="SAM" id="MobiDB-lite"/>
    </source>
</evidence>
<protein>
    <submittedName>
        <fullName evidence="2">SFRICE_023931</fullName>
    </submittedName>
</protein>
<dbReference type="AlphaFoldDB" id="A0A2H1VUV4"/>
<accession>A0A2H1VUV4</accession>
<dbReference type="EMBL" id="ODYU01004580">
    <property type="protein sequence ID" value="SOQ44603.1"/>
    <property type="molecule type" value="Genomic_DNA"/>
</dbReference>